<reference evidence="2 3" key="1">
    <citation type="journal article" date="2019" name="Int. J. Syst. Evol. Microbiol.">
        <title>The Global Catalogue of Microorganisms (GCM) 10K type strain sequencing project: providing services to taxonomists for standard genome sequencing and annotation.</title>
        <authorList>
            <consortium name="The Broad Institute Genomics Platform"/>
            <consortium name="The Broad Institute Genome Sequencing Center for Infectious Disease"/>
            <person name="Wu L."/>
            <person name="Ma J."/>
        </authorList>
    </citation>
    <scope>NUCLEOTIDE SEQUENCE [LARGE SCALE GENOMIC DNA]</scope>
    <source>
        <strain evidence="2 3">JCM 16014</strain>
    </source>
</reference>
<dbReference type="PANTHER" id="PTHR18964">
    <property type="entry name" value="ROK (REPRESSOR, ORF, KINASE) FAMILY"/>
    <property type="match status" value="1"/>
</dbReference>
<dbReference type="EMBL" id="BAAAQN010000031">
    <property type="protein sequence ID" value="GAA2041325.1"/>
    <property type="molecule type" value="Genomic_DNA"/>
</dbReference>
<dbReference type="InterPro" id="IPR036390">
    <property type="entry name" value="WH_DNA-bd_sf"/>
</dbReference>
<keyword evidence="3" id="KW-1185">Reference proteome</keyword>
<dbReference type="Gene3D" id="3.30.420.40">
    <property type="match status" value="2"/>
</dbReference>
<sequence length="379" mass="38343">MRTLNERAALTLLLERHTLTRAELEAHTGLSKASAAEVLRRLERGGLIRKAGTRPGSAGPAAQAYGLDGTAAAVAGVDLTARAVEVVVADLAGTIRAARSAPAPEAPGEQEEFLADTIETAALDAGVSRLDQVVIGVPGIVRADGRALTQAVQLTGWSGLGDLSGLHRRLPEVHLENDVNLVALRELDGRGGSFVLLWLGAGVGAGTVLAGELWRGATGRGGEIGSVVVPDPVSRGRSYGVDGGPLGELLGAGPLAALARAHGLDPDPGLAGIGALLADAPPAYLADVAARVTLGVTAAVGVLDPGRVVLGGPLCVAAGEPLRALVAARMRATALAEVEIELTAVEGNAVVEGALHDALHRTRERVFQAGTAGRAGTDE</sequence>
<dbReference type="Proteomes" id="UP001500751">
    <property type="component" value="Unassembled WGS sequence"/>
</dbReference>
<evidence type="ECO:0000256" key="1">
    <source>
        <dbReference type="ARBA" id="ARBA00006479"/>
    </source>
</evidence>
<proteinExistence type="inferred from homology"/>
<accession>A0ABN2URA1</accession>
<comment type="caution">
    <text evidence="2">The sequence shown here is derived from an EMBL/GenBank/DDBJ whole genome shotgun (WGS) entry which is preliminary data.</text>
</comment>
<dbReference type="InterPro" id="IPR043129">
    <property type="entry name" value="ATPase_NBD"/>
</dbReference>
<dbReference type="CDD" id="cd23763">
    <property type="entry name" value="ASKHA_ATPase_ROK"/>
    <property type="match status" value="1"/>
</dbReference>
<gene>
    <name evidence="2" type="ORF">GCM10009839_49670</name>
</gene>
<dbReference type="Pfam" id="PF00480">
    <property type="entry name" value="ROK"/>
    <property type="match status" value="1"/>
</dbReference>
<protein>
    <submittedName>
        <fullName evidence="2">ROK family transcriptional regulator</fullName>
    </submittedName>
</protein>
<comment type="similarity">
    <text evidence="1">Belongs to the ROK (NagC/XylR) family.</text>
</comment>
<dbReference type="PANTHER" id="PTHR18964:SF149">
    <property type="entry name" value="BIFUNCTIONAL UDP-N-ACETYLGLUCOSAMINE 2-EPIMERASE_N-ACETYLMANNOSAMINE KINASE"/>
    <property type="match status" value="1"/>
</dbReference>
<evidence type="ECO:0000313" key="2">
    <source>
        <dbReference type="EMBL" id="GAA2041325.1"/>
    </source>
</evidence>
<organism evidence="2 3">
    <name type="scientific">Catenulispora yoronensis</name>
    <dbReference type="NCBI Taxonomy" id="450799"/>
    <lineage>
        <taxon>Bacteria</taxon>
        <taxon>Bacillati</taxon>
        <taxon>Actinomycetota</taxon>
        <taxon>Actinomycetes</taxon>
        <taxon>Catenulisporales</taxon>
        <taxon>Catenulisporaceae</taxon>
        <taxon>Catenulispora</taxon>
    </lineage>
</organism>
<name>A0ABN2URA1_9ACTN</name>
<dbReference type="InterPro" id="IPR000600">
    <property type="entry name" value="ROK"/>
</dbReference>
<dbReference type="Gene3D" id="1.10.10.10">
    <property type="entry name" value="Winged helix-like DNA-binding domain superfamily/Winged helix DNA-binding domain"/>
    <property type="match status" value="1"/>
</dbReference>
<dbReference type="SUPFAM" id="SSF53067">
    <property type="entry name" value="Actin-like ATPase domain"/>
    <property type="match status" value="1"/>
</dbReference>
<dbReference type="SUPFAM" id="SSF46785">
    <property type="entry name" value="Winged helix' DNA-binding domain"/>
    <property type="match status" value="1"/>
</dbReference>
<evidence type="ECO:0000313" key="3">
    <source>
        <dbReference type="Proteomes" id="UP001500751"/>
    </source>
</evidence>
<dbReference type="InterPro" id="IPR036388">
    <property type="entry name" value="WH-like_DNA-bd_sf"/>
</dbReference>